<proteinExistence type="inferred from homology"/>
<comment type="caution">
    <text evidence="13">The sequence shown here is derived from an EMBL/GenBank/DDBJ whole genome shotgun (WGS) entry which is preliminary data.</text>
</comment>
<dbReference type="CDD" id="cd18808">
    <property type="entry name" value="SF1_C_Upf1"/>
    <property type="match status" value="1"/>
</dbReference>
<dbReference type="InterPro" id="IPR003593">
    <property type="entry name" value="AAA+_ATPase"/>
</dbReference>
<dbReference type="PANTHER" id="PTHR45418:SF1">
    <property type="entry name" value="CANCER_TESTIS ANTIGEN 55"/>
    <property type="match status" value="1"/>
</dbReference>
<reference evidence="13" key="2">
    <citation type="journal article" date="2023" name="Science">
        <title>Genomic signatures of disease resistance in endangered staghorn corals.</title>
        <authorList>
            <person name="Vollmer S.V."/>
            <person name="Selwyn J.D."/>
            <person name="Despard B.A."/>
            <person name="Roesel C.L."/>
        </authorList>
    </citation>
    <scope>NUCLEOTIDE SEQUENCE</scope>
    <source>
        <strain evidence="13">K2</strain>
    </source>
</reference>
<dbReference type="Pfam" id="PF21635">
    <property type="entry name" value="Mov-10_helical"/>
    <property type="match status" value="1"/>
</dbReference>
<dbReference type="Pfam" id="PF21634">
    <property type="entry name" value="MOV-10_beta-barrel"/>
    <property type="match status" value="1"/>
</dbReference>
<keyword evidence="4" id="KW-0963">Cytoplasm</keyword>
<protein>
    <recommendedName>
        <fullName evidence="3">RNA helicase</fullName>
        <ecNumber evidence="3">3.6.4.13</ecNumber>
    </recommendedName>
</protein>
<keyword evidence="5" id="KW-0547">Nucleotide-binding</keyword>
<evidence type="ECO:0000313" key="14">
    <source>
        <dbReference type="Proteomes" id="UP001249851"/>
    </source>
</evidence>
<dbReference type="Gene3D" id="3.40.50.300">
    <property type="entry name" value="P-loop containing nucleotide triphosphate hydrolases"/>
    <property type="match status" value="2"/>
</dbReference>
<dbReference type="InterPro" id="IPR049079">
    <property type="entry name" value="Mov-10_helical"/>
</dbReference>
<keyword evidence="7 13" id="KW-0347">Helicase</keyword>
<dbReference type="EMBL" id="JARQWQ010000061">
    <property type="protein sequence ID" value="KAK2555621.1"/>
    <property type="molecule type" value="Genomic_DNA"/>
</dbReference>
<evidence type="ECO:0000256" key="9">
    <source>
        <dbReference type="ARBA" id="ARBA00023158"/>
    </source>
</evidence>
<dbReference type="AlphaFoldDB" id="A0AAD9Q757"/>
<dbReference type="Pfam" id="PF13087">
    <property type="entry name" value="AAA_12"/>
    <property type="match status" value="1"/>
</dbReference>
<keyword evidence="6" id="KW-0378">Hydrolase</keyword>
<keyword evidence="14" id="KW-1185">Reference proteome</keyword>
<feature type="compositionally biased region" description="Polar residues" evidence="11">
    <location>
        <begin position="1080"/>
        <end position="1103"/>
    </location>
</feature>
<feature type="compositionally biased region" description="Low complexity" evidence="11">
    <location>
        <begin position="1054"/>
        <end position="1064"/>
    </location>
</feature>
<dbReference type="InterPro" id="IPR041679">
    <property type="entry name" value="DNA2/NAM7-like_C"/>
</dbReference>
<name>A0AAD9Q757_ACRCE</name>
<accession>A0AAD9Q757</accession>
<dbReference type="GO" id="GO:0016787">
    <property type="term" value="F:hydrolase activity"/>
    <property type="evidence" value="ECO:0007669"/>
    <property type="project" value="UniProtKB-KW"/>
</dbReference>
<dbReference type="CDD" id="cd18078">
    <property type="entry name" value="DEXXQc_Mov10L1"/>
    <property type="match status" value="1"/>
</dbReference>
<evidence type="ECO:0000256" key="1">
    <source>
        <dbReference type="ARBA" id="ARBA00004496"/>
    </source>
</evidence>
<dbReference type="GO" id="GO:0005524">
    <property type="term" value="F:ATP binding"/>
    <property type="evidence" value="ECO:0007669"/>
    <property type="project" value="UniProtKB-KW"/>
</dbReference>
<evidence type="ECO:0000256" key="7">
    <source>
        <dbReference type="ARBA" id="ARBA00022806"/>
    </source>
</evidence>
<evidence type="ECO:0000256" key="4">
    <source>
        <dbReference type="ARBA" id="ARBA00022490"/>
    </source>
</evidence>
<dbReference type="InterPro" id="IPR041677">
    <property type="entry name" value="DNA2/NAM7_AAA_11"/>
</dbReference>
<evidence type="ECO:0000313" key="13">
    <source>
        <dbReference type="EMBL" id="KAK2555621.1"/>
    </source>
</evidence>
<dbReference type="InterPro" id="IPR049080">
    <property type="entry name" value="MOV-10-like_beta-barrel"/>
</dbReference>
<dbReference type="InterPro" id="IPR027417">
    <property type="entry name" value="P-loop_NTPase"/>
</dbReference>
<keyword evidence="9" id="KW-0943">RNA-mediated gene silencing</keyword>
<dbReference type="SMART" id="SM00382">
    <property type="entry name" value="AAA"/>
    <property type="match status" value="1"/>
</dbReference>
<reference evidence="13" key="1">
    <citation type="journal article" date="2023" name="G3 (Bethesda)">
        <title>Whole genome assembly and annotation of the endangered Caribbean coral Acropora cervicornis.</title>
        <authorList>
            <person name="Selwyn J.D."/>
            <person name="Vollmer S.V."/>
        </authorList>
    </citation>
    <scope>NUCLEOTIDE SEQUENCE</scope>
    <source>
        <strain evidence="13">K2</strain>
    </source>
</reference>
<comment type="catalytic activity">
    <reaction evidence="10">
        <text>ATP + H2O = ADP + phosphate + H(+)</text>
        <dbReference type="Rhea" id="RHEA:13065"/>
        <dbReference type="ChEBI" id="CHEBI:15377"/>
        <dbReference type="ChEBI" id="CHEBI:15378"/>
        <dbReference type="ChEBI" id="CHEBI:30616"/>
        <dbReference type="ChEBI" id="CHEBI:43474"/>
        <dbReference type="ChEBI" id="CHEBI:456216"/>
        <dbReference type="EC" id="3.6.4.13"/>
    </reaction>
</comment>
<keyword evidence="8" id="KW-0067">ATP-binding</keyword>
<dbReference type="Pfam" id="PF14444">
    <property type="entry name" value="S1-like"/>
    <property type="match status" value="1"/>
</dbReference>
<dbReference type="InterPro" id="IPR047187">
    <property type="entry name" value="SF1_C_Upf1"/>
</dbReference>
<dbReference type="PANTHER" id="PTHR45418">
    <property type="entry name" value="CANCER/TESTIS ANTIGEN 55"/>
    <property type="match status" value="1"/>
</dbReference>
<feature type="region of interest" description="Disordered" evidence="11">
    <location>
        <begin position="1048"/>
        <end position="1125"/>
    </location>
</feature>
<evidence type="ECO:0000256" key="2">
    <source>
        <dbReference type="ARBA" id="ARBA00005601"/>
    </source>
</evidence>
<evidence type="ECO:0000259" key="12">
    <source>
        <dbReference type="SMART" id="SM00382"/>
    </source>
</evidence>
<dbReference type="SUPFAM" id="SSF52540">
    <property type="entry name" value="P-loop containing nucleoside triphosphate hydrolases"/>
    <property type="match status" value="1"/>
</dbReference>
<evidence type="ECO:0000256" key="11">
    <source>
        <dbReference type="SAM" id="MobiDB-lite"/>
    </source>
</evidence>
<comment type="similarity">
    <text evidence="2">Belongs to the DNA2/NAM7 helicase family. SDE3 subfamily.</text>
</comment>
<comment type="subcellular location">
    <subcellularLocation>
        <location evidence="1">Cytoplasm</location>
    </subcellularLocation>
</comment>
<evidence type="ECO:0000256" key="5">
    <source>
        <dbReference type="ARBA" id="ARBA00022741"/>
    </source>
</evidence>
<dbReference type="GO" id="GO:0003724">
    <property type="term" value="F:RNA helicase activity"/>
    <property type="evidence" value="ECO:0007669"/>
    <property type="project" value="UniProtKB-EC"/>
</dbReference>
<evidence type="ECO:0000256" key="3">
    <source>
        <dbReference type="ARBA" id="ARBA00012552"/>
    </source>
</evidence>
<dbReference type="Proteomes" id="UP001249851">
    <property type="component" value="Unassembled WGS sequence"/>
</dbReference>
<dbReference type="Pfam" id="PF13086">
    <property type="entry name" value="AAA_11"/>
    <property type="match status" value="2"/>
</dbReference>
<feature type="domain" description="AAA+ ATPase" evidence="12">
    <location>
        <begin position="591"/>
        <end position="765"/>
    </location>
</feature>
<evidence type="ECO:0000256" key="10">
    <source>
        <dbReference type="ARBA" id="ARBA00047984"/>
    </source>
</evidence>
<gene>
    <name evidence="13" type="ORF">P5673_022642</name>
</gene>
<dbReference type="EC" id="3.6.4.13" evidence="3"/>
<evidence type="ECO:0000256" key="6">
    <source>
        <dbReference type="ARBA" id="ARBA00022801"/>
    </source>
</evidence>
<sequence length="1125" mass="124607">MFGLYSKLSEFVWGCEESEDTNSQASKRNLREKKTVSKGIADDVGYSRFSQNPKFKKELVGKVTRLCDGAGLIDDEVYFKFDKVIGGERPEVGTEILAEAFRESEMEGWRAVRVQVMSEWKLDENEKPASVETFIGSITNIANDSGVVDNEISFKMSCVRQGYVPFSGDWVKLDVDRAEDGTMEVTGVMPLREKNFTGVVTYVSCGAGYIDGEVYFTCGICSRGYRPRKGDTVKTTAIESKQGKAVWRAIKVEPIRTTSSVLSPSPHTQQFMGGKMAELLSNKEGIVITDELDLNSNDHWTQLSTTERPKGNETVSVEEMLLQGSLLAAGMEIPANQAKQTTVTFIAKNLGRVNQLLVFAFNGFEIGRYITADVRDPQQAILKPCTPYQRPYTQTKQAQQKVANGFSGDDAIIPGEKTLRYTVNETNLLLEGVLLRLNYLGRKLKEVVKVKSFPNPLSLKNYAARFSTLLYAEELQMEIDMRQFDIDSVRLYEVFHYLVSMNVCGEYLSLQIPGLAEGRPSLLLGDKVIASLTGSSSDAPKYEGFIHEVRKDDILLKFNEEFHNRFAMQDCDVMFCFNRAAVCRIVSGQCRPSPYLLFGPPGTGKTITVVEAILQIFRKIPSSRVLACAPSNSAADLIAERLHRSGFVLEGDMVRLNAIQRVQDIPESIARYCTDTDHLDAAAHYRIIISTCSTAGQLYSLGLRAGHITHVFVDEAGQATEPECLVAVGLAAGDDGQVILAGDPFQLGPVLQSRVASSFGLNISLLERLINRPLYCRNEAKFSDHGCYDPLLVTKLVNNYRSHPAVLKLPSAVFYHDELGEDLREGNSPSSFNPVEAVQVVKYLQALKSSDKLSIKLCDVGIITPYRKQVEKTRLLLASVGLDEVKVGSVEEFQGQERLVIIISTVRSNASLVGSDVRHTIGFLSNPKRFNVAITRAQALLIVIGNPHVLCQDPYWCCLVQYCVVNDLYRIMPSLDQHFLKEEFKTATNLLSNILLQDEINRNGDFTLGKSNSVLQDLNQSSNCTQPISNESKMLSCNGEDISFVSEPQEQIASSSSNNTQTSNKGGTLTMRNKPFAGPSVSSGASPTLTKEPQQLCVSSEIQSDSDDELEQFVLQPKGRRQKNI</sequence>
<dbReference type="GO" id="GO:0031047">
    <property type="term" value="P:regulatory ncRNA-mediated gene silencing"/>
    <property type="evidence" value="ECO:0007669"/>
    <property type="project" value="UniProtKB-KW"/>
</dbReference>
<evidence type="ECO:0000256" key="8">
    <source>
        <dbReference type="ARBA" id="ARBA00022840"/>
    </source>
</evidence>
<dbReference type="GO" id="GO:0005737">
    <property type="term" value="C:cytoplasm"/>
    <property type="evidence" value="ECO:0007669"/>
    <property type="project" value="UniProtKB-SubCell"/>
</dbReference>
<organism evidence="13 14">
    <name type="scientific">Acropora cervicornis</name>
    <name type="common">Staghorn coral</name>
    <dbReference type="NCBI Taxonomy" id="6130"/>
    <lineage>
        <taxon>Eukaryota</taxon>
        <taxon>Metazoa</taxon>
        <taxon>Cnidaria</taxon>
        <taxon>Anthozoa</taxon>
        <taxon>Hexacorallia</taxon>
        <taxon>Scleractinia</taxon>
        <taxon>Astrocoeniina</taxon>
        <taxon>Acroporidae</taxon>
        <taxon>Acropora</taxon>
    </lineage>
</organism>
<dbReference type="InterPro" id="IPR025223">
    <property type="entry name" value="S1-like_RNA-bd_dom"/>
</dbReference>